<organism evidence="2 3">
    <name type="scientific">Gonapodya prolifera (strain JEL478)</name>
    <name type="common">Monoblepharis prolifera</name>
    <dbReference type="NCBI Taxonomy" id="1344416"/>
    <lineage>
        <taxon>Eukaryota</taxon>
        <taxon>Fungi</taxon>
        <taxon>Fungi incertae sedis</taxon>
        <taxon>Chytridiomycota</taxon>
        <taxon>Chytridiomycota incertae sedis</taxon>
        <taxon>Monoblepharidomycetes</taxon>
        <taxon>Monoblepharidales</taxon>
        <taxon>Gonapodyaceae</taxon>
        <taxon>Gonapodya</taxon>
    </lineage>
</organism>
<evidence type="ECO:0000313" key="2">
    <source>
        <dbReference type="EMBL" id="KXS22079.1"/>
    </source>
</evidence>
<feature type="region of interest" description="Disordered" evidence="1">
    <location>
        <begin position="1"/>
        <end position="132"/>
    </location>
</feature>
<accession>A0A139AZD5</accession>
<dbReference type="EMBL" id="KQ965731">
    <property type="protein sequence ID" value="KXS22079.1"/>
    <property type="molecule type" value="Genomic_DNA"/>
</dbReference>
<reference evidence="2 3" key="1">
    <citation type="journal article" date="2015" name="Genome Biol. Evol.">
        <title>Phylogenomic analyses indicate that early fungi evolved digesting cell walls of algal ancestors of land plants.</title>
        <authorList>
            <person name="Chang Y."/>
            <person name="Wang S."/>
            <person name="Sekimoto S."/>
            <person name="Aerts A.L."/>
            <person name="Choi C."/>
            <person name="Clum A."/>
            <person name="LaButti K.M."/>
            <person name="Lindquist E.A."/>
            <person name="Yee Ngan C."/>
            <person name="Ohm R.A."/>
            <person name="Salamov A.A."/>
            <person name="Grigoriev I.V."/>
            <person name="Spatafora J.W."/>
            <person name="Berbee M.L."/>
        </authorList>
    </citation>
    <scope>NUCLEOTIDE SEQUENCE [LARGE SCALE GENOMIC DNA]</scope>
    <source>
        <strain evidence="2 3">JEL478</strain>
    </source>
</reference>
<feature type="compositionally biased region" description="Polar residues" evidence="1">
    <location>
        <begin position="36"/>
        <end position="46"/>
    </location>
</feature>
<keyword evidence="3" id="KW-1185">Reference proteome</keyword>
<feature type="compositionally biased region" description="Polar residues" evidence="1">
    <location>
        <begin position="118"/>
        <end position="132"/>
    </location>
</feature>
<dbReference type="Proteomes" id="UP000070544">
    <property type="component" value="Unassembled WGS sequence"/>
</dbReference>
<name>A0A139AZD5_GONPJ</name>
<evidence type="ECO:0000256" key="1">
    <source>
        <dbReference type="SAM" id="MobiDB-lite"/>
    </source>
</evidence>
<sequence length="132" mass="14286">MSAPAPFGLDSDMGKRSAHSVTRSAYKHHTPGVNEASVSYLQNKGNASKPADWFRHDDHPADAPTKPHSTAPPKSPQSPSTTAPHPLDAAPKKQYDILTGAQLPPPTERNARRVKQVDAQTGRYNIINNEST</sequence>
<proteinExistence type="predicted"/>
<feature type="compositionally biased region" description="Basic and acidic residues" evidence="1">
    <location>
        <begin position="52"/>
        <end position="61"/>
    </location>
</feature>
<protein>
    <submittedName>
        <fullName evidence="2">Uncharacterized protein</fullName>
    </submittedName>
</protein>
<dbReference type="AlphaFoldDB" id="A0A139AZD5"/>
<evidence type="ECO:0000313" key="3">
    <source>
        <dbReference type="Proteomes" id="UP000070544"/>
    </source>
</evidence>
<gene>
    <name evidence="2" type="ORF">M427DRAFT_129848</name>
</gene>